<accession>A0ABS1HRG5</accession>
<protein>
    <submittedName>
        <fullName evidence="1">Uncharacterized protein</fullName>
    </submittedName>
</protein>
<comment type="caution">
    <text evidence="1">The sequence shown here is derived from an EMBL/GenBank/DDBJ whole genome shotgun (WGS) entry which is preliminary data.</text>
</comment>
<reference evidence="1 2" key="1">
    <citation type="submission" date="2021-01" db="EMBL/GenBank/DDBJ databases">
        <title>Carboxyliciviraga sp.nov., isolated from coastal sediments.</title>
        <authorList>
            <person name="Lu D."/>
            <person name="Zhang T."/>
        </authorList>
    </citation>
    <scope>NUCLEOTIDE SEQUENCE [LARGE SCALE GENOMIC DNA]</scope>
    <source>
        <strain evidence="1 2">N1Y132</strain>
    </source>
</reference>
<evidence type="ECO:0000313" key="1">
    <source>
        <dbReference type="EMBL" id="MBK3519769.1"/>
    </source>
</evidence>
<name>A0ABS1HRG5_9BACT</name>
<dbReference type="Proteomes" id="UP000605676">
    <property type="component" value="Unassembled WGS sequence"/>
</dbReference>
<organism evidence="1 2">
    <name type="scientific">Carboxylicivirga marina</name>
    <dbReference type="NCBI Taxonomy" id="2800988"/>
    <lineage>
        <taxon>Bacteria</taxon>
        <taxon>Pseudomonadati</taxon>
        <taxon>Bacteroidota</taxon>
        <taxon>Bacteroidia</taxon>
        <taxon>Marinilabiliales</taxon>
        <taxon>Marinilabiliaceae</taxon>
        <taxon>Carboxylicivirga</taxon>
    </lineage>
</organism>
<gene>
    <name evidence="1" type="ORF">JIV24_20680</name>
</gene>
<sequence>MLKLSSTIIITMLLLACNSFNKSRDIIVNGDVDGELLDRLTELNLVHVNDVIFGLWFSKTEEVGSKYETYTFFTTKELVRFYHFEGNDAKTIRIPLNKVLNISKTIDPIDTSRILIKVKQLDKVLYNNREQENDLFDSDFDFRPPYDTDINEQEEYYQLLLDKWKSNKSYEELREVYAEFYNIDGTEVISKGTQLEREKLKELSTELTNLKYNLIISEDFVIMYKDHDMFFFSYDFVNEEYTVFKIVTDNEIEEDEDALFVPKLDHYCSGYNYF</sequence>
<dbReference type="PROSITE" id="PS51257">
    <property type="entry name" value="PROKAR_LIPOPROTEIN"/>
    <property type="match status" value="1"/>
</dbReference>
<dbReference type="EMBL" id="JAENRR010000090">
    <property type="protein sequence ID" value="MBK3519769.1"/>
    <property type="molecule type" value="Genomic_DNA"/>
</dbReference>
<keyword evidence="2" id="KW-1185">Reference proteome</keyword>
<evidence type="ECO:0000313" key="2">
    <source>
        <dbReference type="Proteomes" id="UP000605676"/>
    </source>
</evidence>
<proteinExistence type="predicted"/>
<dbReference type="RefSeq" id="WP_200466988.1">
    <property type="nucleotide sequence ID" value="NZ_JAENRR010000090.1"/>
</dbReference>